<dbReference type="Proteomes" id="UP001171916">
    <property type="component" value="Unassembled WGS sequence"/>
</dbReference>
<dbReference type="InterPro" id="IPR012657">
    <property type="entry name" value="23S_rRNA-intervening_sequence"/>
</dbReference>
<evidence type="ECO:0000313" key="1">
    <source>
        <dbReference type="EMBL" id="MDN3204685.1"/>
    </source>
</evidence>
<reference evidence="1" key="1">
    <citation type="submission" date="2023-06" db="EMBL/GenBank/DDBJ databases">
        <title>Robiginitalea aurantiacus sp. nov. and Algoriphagus sediminis sp. nov., isolated from coastal sediment.</title>
        <authorList>
            <person name="Zhou Z.Y."/>
            <person name="An J."/>
            <person name="Jia Y.W."/>
            <person name="Du Z.J."/>
        </authorList>
    </citation>
    <scope>NUCLEOTIDE SEQUENCE</scope>
    <source>
        <strain evidence="1">C2-7</strain>
    </source>
</reference>
<dbReference type="CDD" id="cd16377">
    <property type="entry name" value="23S_rRNA_IVP_like"/>
    <property type="match status" value="1"/>
</dbReference>
<dbReference type="EMBL" id="JAUEPH010000004">
    <property type="protein sequence ID" value="MDN3204685.1"/>
    <property type="molecule type" value="Genomic_DNA"/>
</dbReference>
<dbReference type="RefSeq" id="WP_290000373.1">
    <property type="nucleotide sequence ID" value="NZ_JAUEPH010000004.1"/>
</dbReference>
<comment type="caution">
    <text evidence="1">The sequence shown here is derived from an EMBL/GenBank/DDBJ whole genome shotgun (WGS) entry which is preliminary data.</text>
</comment>
<keyword evidence="2" id="KW-1185">Reference proteome</keyword>
<proteinExistence type="predicted"/>
<dbReference type="PANTHER" id="PTHR38471:SF2">
    <property type="entry name" value="FOUR HELIX BUNDLE PROTEIN"/>
    <property type="match status" value="1"/>
</dbReference>
<evidence type="ECO:0000313" key="2">
    <source>
        <dbReference type="Proteomes" id="UP001171916"/>
    </source>
</evidence>
<dbReference type="SUPFAM" id="SSF158446">
    <property type="entry name" value="IVS-encoded protein-like"/>
    <property type="match status" value="1"/>
</dbReference>
<dbReference type="PANTHER" id="PTHR38471">
    <property type="entry name" value="FOUR HELIX BUNDLE PROTEIN"/>
    <property type="match status" value="1"/>
</dbReference>
<dbReference type="InterPro" id="IPR036583">
    <property type="entry name" value="23S_rRNA_IVS_sf"/>
</dbReference>
<organism evidence="1 2">
    <name type="scientific">Algoriphagus sediminis</name>
    <dbReference type="NCBI Taxonomy" id="3057113"/>
    <lineage>
        <taxon>Bacteria</taxon>
        <taxon>Pseudomonadati</taxon>
        <taxon>Bacteroidota</taxon>
        <taxon>Cytophagia</taxon>
        <taxon>Cytophagales</taxon>
        <taxon>Cyclobacteriaceae</taxon>
        <taxon>Algoriphagus</taxon>
    </lineage>
</organism>
<dbReference type="Gene3D" id="1.20.1440.60">
    <property type="entry name" value="23S rRNA-intervening sequence"/>
    <property type="match status" value="1"/>
</dbReference>
<accession>A0ABT7YDT8</accession>
<dbReference type="NCBIfam" id="TIGR02436">
    <property type="entry name" value="four helix bundle protein"/>
    <property type="match status" value="1"/>
</dbReference>
<sequence>MDTFEDLKCWQAAQTLKRRIKTEVLNNLPTKEKYELHSQLLRAARSATANIAEGWGRYHFLDSRKFFYNSRGSLAEVLDHLIEAKEEEYISEDTFQSLKEECQKSLKILNGYIRYLTEKNRE</sequence>
<dbReference type="Pfam" id="PF05635">
    <property type="entry name" value="23S_rRNA_IVP"/>
    <property type="match status" value="1"/>
</dbReference>
<protein>
    <submittedName>
        <fullName evidence="1">Four helix bundle protein</fullName>
    </submittedName>
</protein>
<name>A0ABT7YDT8_9BACT</name>
<gene>
    <name evidence="1" type="ORF">QVH07_11025</name>
</gene>